<dbReference type="PANTHER" id="PTHR47540:SF6">
    <property type="entry name" value="ZN(II)2CYS6 TRANSCRIPTION FACTOR (EUROFUNG)"/>
    <property type="match status" value="1"/>
</dbReference>
<reference evidence="9" key="2">
    <citation type="submission" date="2023-05" db="EMBL/GenBank/DDBJ databases">
        <authorList>
            <consortium name="Lawrence Berkeley National Laboratory"/>
            <person name="Steindorff A."/>
            <person name="Hensen N."/>
            <person name="Bonometti L."/>
            <person name="Westerberg I."/>
            <person name="Brannstrom I.O."/>
            <person name="Guillou S."/>
            <person name="Cros-Aarteil S."/>
            <person name="Calhoun S."/>
            <person name="Haridas S."/>
            <person name="Kuo A."/>
            <person name="Mondo S."/>
            <person name="Pangilinan J."/>
            <person name="Riley R."/>
            <person name="Labutti K."/>
            <person name="Andreopoulos B."/>
            <person name="Lipzen A."/>
            <person name="Chen C."/>
            <person name="Yanf M."/>
            <person name="Daum C."/>
            <person name="Ng V."/>
            <person name="Clum A."/>
            <person name="Ohm R."/>
            <person name="Martin F."/>
            <person name="Silar P."/>
            <person name="Natvig D."/>
            <person name="Lalanne C."/>
            <person name="Gautier V."/>
            <person name="Ament-Velasquez S.L."/>
            <person name="Kruys A."/>
            <person name="Hutchinson M.I."/>
            <person name="Powell A.J."/>
            <person name="Barry K."/>
            <person name="Miller A.N."/>
            <person name="Grigoriev I.V."/>
            <person name="Debuchy R."/>
            <person name="Gladieux P."/>
            <person name="Thoren M.H."/>
            <person name="Johannesson H."/>
        </authorList>
    </citation>
    <scope>NUCLEOTIDE SEQUENCE</scope>
    <source>
        <strain evidence="9">CBS 532.94</strain>
    </source>
</reference>
<evidence type="ECO:0000256" key="3">
    <source>
        <dbReference type="ARBA" id="ARBA00023015"/>
    </source>
</evidence>
<feature type="compositionally biased region" description="Low complexity" evidence="7">
    <location>
        <begin position="992"/>
        <end position="1002"/>
    </location>
</feature>
<dbReference type="Pfam" id="PF00172">
    <property type="entry name" value="Zn_clus"/>
    <property type="match status" value="1"/>
</dbReference>
<keyword evidence="10" id="KW-1185">Reference proteome</keyword>
<dbReference type="CDD" id="cd00067">
    <property type="entry name" value="GAL4"/>
    <property type="match status" value="1"/>
</dbReference>
<dbReference type="PROSITE" id="PS00463">
    <property type="entry name" value="ZN2_CY6_FUNGAL_1"/>
    <property type="match status" value="1"/>
</dbReference>
<feature type="region of interest" description="Disordered" evidence="7">
    <location>
        <begin position="838"/>
        <end position="869"/>
    </location>
</feature>
<evidence type="ECO:0000256" key="2">
    <source>
        <dbReference type="ARBA" id="ARBA00022723"/>
    </source>
</evidence>
<comment type="subcellular location">
    <subcellularLocation>
        <location evidence="1">Nucleus</location>
    </subcellularLocation>
</comment>
<dbReference type="GO" id="GO:0005634">
    <property type="term" value="C:nucleus"/>
    <property type="evidence" value="ECO:0007669"/>
    <property type="project" value="UniProtKB-SubCell"/>
</dbReference>
<feature type="region of interest" description="Disordered" evidence="7">
    <location>
        <begin position="1"/>
        <end position="101"/>
    </location>
</feature>
<protein>
    <submittedName>
        <fullName evidence="9">Fungal-specific transcription factor domain-containing protein</fullName>
    </submittedName>
</protein>
<feature type="compositionally biased region" description="Low complexity" evidence="7">
    <location>
        <begin position="907"/>
        <end position="916"/>
    </location>
</feature>
<dbReference type="InterPro" id="IPR036864">
    <property type="entry name" value="Zn2-C6_fun-type_DNA-bd_sf"/>
</dbReference>
<feature type="region of interest" description="Disordered" evidence="7">
    <location>
        <begin position="895"/>
        <end position="916"/>
    </location>
</feature>
<dbReference type="SUPFAM" id="SSF57701">
    <property type="entry name" value="Zn2/Cys6 DNA-binding domain"/>
    <property type="match status" value="1"/>
</dbReference>
<feature type="compositionally biased region" description="Low complexity" evidence="7">
    <location>
        <begin position="844"/>
        <end position="869"/>
    </location>
</feature>
<dbReference type="PANTHER" id="PTHR47540">
    <property type="entry name" value="THIAMINE REPRESSIBLE GENES REGULATORY PROTEIN THI5"/>
    <property type="match status" value="1"/>
</dbReference>
<dbReference type="GO" id="GO:0008270">
    <property type="term" value="F:zinc ion binding"/>
    <property type="evidence" value="ECO:0007669"/>
    <property type="project" value="InterPro"/>
</dbReference>
<gene>
    <name evidence="9" type="ORF">C8A03DRAFT_34109</name>
</gene>
<evidence type="ECO:0000256" key="6">
    <source>
        <dbReference type="ARBA" id="ARBA00023242"/>
    </source>
</evidence>
<keyword evidence="4" id="KW-0238">DNA-binding</keyword>
<comment type="caution">
    <text evidence="9">The sequence shown here is derived from an EMBL/GenBank/DDBJ whole genome shotgun (WGS) entry which is preliminary data.</text>
</comment>
<feature type="region of interest" description="Disordered" evidence="7">
    <location>
        <begin position="971"/>
        <end position="1027"/>
    </location>
</feature>
<dbReference type="GO" id="GO:0043565">
    <property type="term" value="F:sequence-specific DNA binding"/>
    <property type="evidence" value="ECO:0007669"/>
    <property type="project" value="TreeGrafter"/>
</dbReference>
<evidence type="ECO:0000313" key="9">
    <source>
        <dbReference type="EMBL" id="KAK4237914.1"/>
    </source>
</evidence>
<dbReference type="GO" id="GO:0000981">
    <property type="term" value="F:DNA-binding transcription factor activity, RNA polymerase II-specific"/>
    <property type="evidence" value="ECO:0007669"/>
    <property type="project" value="InterPro"/>
</dbReference>
<feature type="compositionally biased region" description="Polar residues" evidence="7">
    <location>
        <begin position="26"/>
        <end position="48"/>
    </location>
</feature>
<feature type="region of interest" description="Disordered" evidence="7">
    <location>
        <begin position="737"/>
        <end position="812"/>
    </location>
</feature>
<keyword evidence="2" id="KW-0479">Metal-binding</keyword>
<dbReference type="InterPro" id="IPR001138">
    <property type="entry name" value="Zn2Cys6_DnaBD"/>
</dbReference>
<feature type="domain" description="Zn(2)-C6 fungal-type" evidence="8">
    <location>
        <begin position="108"/>
        <end position="137"/>
    </location>
</feature>
<evidence type="ECO:0000256" key="5">
    <source>
        <dbReference type="ARBA" id="ARBA00023163"/>
    </source>
</evidence>
<dbReference type="PROSITE" id="PS50048">
    <property type="entry name" value="ZN2_CY6_FUNGAL_2"/>
    <property type="match status" value="1"/>
</dbReference>
<dbReference type="GO" id="GO:0006351">
    <property type="term" value="P:DNA-templated transcription"/>
    <property type="evidence" value="ECO:0007669"/>
    <property type="project" value="InterPro"/>
</dbReference>
<feature type="compositionally biased region" description="Low complexity" evidence="7">
    <location>
        <begin position="974"/>
        <end position="985"/>
    </location>
</feature>
<dbReference type="Proteomes" id="UP001303760">
    <property type="component" value="Unassembled WGS sequence"/>
</dbReference>
<organism evidence="9 10">
    <name type="scientific">Achaetomium macrosporum</name>
    <dbReference type="NCBI Taxonomy" id="79813"/>
    <lineage>
        <taxon>Eukaryota</taxon>
        <taxon>Fungi</taxon>
        <taxon>Dikarya</taxon>
        <taxon>Ascomycota</taxon>
        <taxon>Pezizomycotina</taxon>
        <taxon>Sordariomycetes</taxon>
        <taxon>Sordariomycetidae</taxon>
        <taxon>Sordariales</taxon>
        <taxon>Chaetomiaceae</taxon>
        <taxon>Achaetomium</taxon>
    </lineage>
</organism>
<evidence type="ECO:0000256" key="4">
    <source>
        <dbReference type="ARBA" id="ARBA00023125"/>
    </source>
</evidence>
<name>A0AAN7C9J8_9PEZI</name>
<evidence type="ECO:0000256" key="1">
    <source>
        <dbReference type="ARBA" id="ARBA00004123"/>
    </source>
</evidence>
<dbReference type="InterPro" id="IPR007219">
    <property type="entry name" value="XnlR_reg_dom"/>
</dbReference>
<accession>A0AAN7C9J8</accession>
<dbReference type="CDD" id="cd12148">
    <property type="entry name" value="fungal_TF_MHR"/>
    <property type="match status" value="1"/>
</dbReference>
<dbReference type="SMART" id="SM00906">
    <property type="entry name" value="Fungal_trans"/>
    <property type="match status" value="1"/>
</dbReference>
<dbReference type="AlphaFoldDB" id="A0AAN7C9J8"/>
<sequence>MPPDPANESTSARPARPASRTPHSGRASSTTRRTAMVSKSSRSVNTPDMSDDESVASSPDEFASPSESAKSPAQASIKPESEDASGVQDGSAEAPSMPLQKRRRVTRACDECRRKKIKCDGKQPCTHCSVYSYECTYDKPSNRRRNPAPQYIEALEARLQRAETLLRKFIPDVDLADPNLDPAVQQEFRNRERARARAMELKMGPVKEQPGEDGSEDAQIMSMIESIGQLDLKESGEWDFHGISSGAVFLRRMKEYFQTRLGNEYSIPFLPRPALPPGLFSLDSPRSSATSPWESSDVPTIFHLPPLDRVRTLCYYSLDCATCLLRIVHRPSFYEMLDKLYATPQESWGHEEHRFLGLLYSVLALGCVYNVSQNDDDGNASEAPGTYKSAVDEGVKYYTSARLILQDVAECRDMASLQGLVYMILFLQATSNISDCYAFLGIALRSCLRMGLHRHLTHEKITPIEDETRRRVFHVVRQMDFYVSAILGFPLLLHDEDVDQPLPTEVDDEYITRETIRMPPPGTPSFFQAFNAHNRLMRILAKVVKDIYPMKAMEDGMKAGRSNTTFMINYSRIQAIEAELQEWQSQLPDYWRPSHDGPIEVIRVRTLLRFSYAHVQMMLYRPFLHYISPRFTAGKKVEDRYYNCAAAGITVSRNIVHIGIEIRKQAALIGPYWFVLYTKFFAILSLIFFVLENPDKPGSAEILADAQAGRDAIASLAQRSLAADRITSALNPLFEQLPERLKNPNTRPTPTKKRSAPAPTHASRAGSATLPSRPGLQDGTPQRRSDEMIRPTVGLLRRDARGPPQRTSSFDTIGLQHGSLAGQTFTNLQDILPMNMPLPGGGSDSSSPQETMHQQQHAQTTFQHGQATGRGAVSSLYKVDAMMFPSEDPFAYPNQPLMGPATHHHQGSQTSQAGASQSHNAMQFYIPSMYDGIEGQLLDHIPSYLMQQGQRQAHQHALHQAAQMYNSPQMLAMQPHNGGSHGHQQPQHHHQQQQQQQQLAPHPHQHHHQQQGGMMDDILADPSFQGDWDGMLSNTGYQ</sequence>
<dbReference type="InterPro" id="IPR051711">
    <property type="entry name" value="Stress_Response_Reg"/>
</dbReference>
<keyword evidence="3" id="KW-0805">Transcription regulation</keyword>
<keyword evidence="6" id="KW-0539">Nucleus</keyword>
<dbReference type="EMBL" id="MU860117">
    <property type="protein sequence ID" value="KAK4237914.1"/>
    <property type="molecule type" value="Genomic_DNA"/>
</dbReference>
<evidence type="ECO:0000256" key="7">
    <source>
        <dbReference type="SAM" id="MobiDB-lite"/>
    </source>
</evidence>
<evidence type="ECO:0000313" key="10">
    <source>
        <dbReference type="Proteomes" id="UP001303760"/>
    </source>
</evidence>
<dbReference type="SMART" id="SM00066">
    <property type="entry name" value="GAL4"/>
    <property type="match status" value="1"/>
</dbReference>
<evidence type="ECO:0000259" key="8">
    <source>
        <dbReference type="PROSITE" id="PS50048"/>
    </source>
</evidence>
<keyword evidence="5" id="KW-0804">Transcription</keyword>
<dbReference type="GO" id="GO:0045944">
    <property type="term" value="P:positive regulation of transcription by RNA polymerase II"/>
    <property type="evidence" value="ECO:0007669"/>
    <property type="project" value="TreeGrafter"/>
</dbReference>
<reference evidence="9" key="1">
    <citation type="journal article" date="2023" name="Mol. Phylogenet. Evol.">
        <title>Genome-scale phylogeny and comparative genomics of the fungal order Sordariales.</title>
        <authorList>
            <person name="Hensen N."/>
            <person name="Bonometti L."/>
            <person name="Westerberg I."/>
            <person name="Brannstrom I.O."/>
            <person name="Guillou S."/>
            <person name="Cros-Aarteil S."/>
            <person name="Calhoun S."/>
            <person name="Haridas S."/>
            <person name="Kuo A."/>
            <person name="Mondo S."/>
            <person name="Pangilinan J."/>
            <person name="Riley R."/>
            <person name="LaButti K."/>
            <person name="Andreopoulos B."/>
            <person name="Lipzen A."/>
            <person name="Chen C."/>
            <person name="Yan M."/>
            <person name="Daum C."/>
            <person name="Ng V."/>
            <person name="Clum A."/>
            <person name="Steindorff A."/>
            <person name="Ohm R.A."/>
            <person name="Martin F."/>
            <person name="Silar P."/>
            <person name="Natvig D.O."/>
            <person name="Lalanne C."/>
            <person name="Gautier V."/>
            <person name="Ament-Velasquez S.L."/>
            <person name="Kruys A."/>
            <person name="Hutchinson M.I."/>
            <person name="Powell A.J."/>
            <person name="Barry K."/>
            <person name="Miller A.N."/>
            <person name="Grigoriev I.V."/>
            <person name="Debuchy R."/>
            <person name="Gladieux P."/>
            <person name="Hiltunen Thoren M."/>
            <person name="Johannesson H."/>
        </authorList>
    </citation>
    <scope>NUCLEOTIDE SEQUENCE</scope>
    <source>
        <strain evidence="9">CBS 532.94</strain>
    </source>
</reference>
<feature type="compositionally biased region" description="Polar residues" evidence="7">
    <location>
        <begin position="65"/>
        <end position="74"/>
    </location>
</feature>
<proteinExistence type="predicted"/>
<dbReference type="Pfam" id="PF04082">
    <property type="entry name" value="Fungal_trans"/>
    <property type="match status" value="1"/>
</dbReference>
<dbReference type="Gene3D" id="4.10.240.10">
    <property type="entry name" value="Zn(2)-C6 fungal-type DNA-binding domain"/>
    <property type="match status" value="1"/>
</dbReference>